<accession>A0A418W741</accession>
<dbReference type="Proteomes" id="UP000286100">
    <property type="component" value="Unassembled WGS sequence"/>
</dbReference>
<dbReference type="RefSeq" id="WP_119765027.1">
    <property type="nucleotide sequence ID" value="NZ_QYUM01000004.1"/>
</dbReference>
<proteinExistence type="predicted"/>
<evidence type="ECO:0000313" key="2">
    <source>
        <dbReference type="Proteomes" id="UP000286100"/>
    </source>
</evidence>
<organism evidence="1 2">
    <name type="scientific">Sphingomonas cavernae</name>
    <dbReference type="NCBI Taxonomy" id="2320861"/>
    <lineage>
        <taxon>Bacteria</taxon>
        <taxon>Pseudomonadati</taxon>
        <taxon>Pseudomonadota</taxon>
        <taxon>Alphaproteobacteria</taxon>
        <taxon>Sphingomonadales</taxon>
        <taxon>Sphingomonadaceae</taxon>
        <taxon>Sphingomonas</taxon>
    </lineage>
</organism>
<keyword evidence="2" id="KW-1185">Reference proteome</keyword>
<dbReference type="AlphaFoldDB" id="A0A418W741"/>
<dbReference type="OrthoDB" id="7577542at2"/>
<evidence type="ECO:0000313" key="1">
    <source>
        <dbReference type="EMBL" id="RJF85865.1"/>
    </source>
</evidence>
<sequence length="82" mass="8720">MSPASRAHFAIRAAADPQTVPRLLNYFAQLGLVPAAIAMQANEDGLAVEITQHHLPLANAHIIAEKMRASCLVETVSLAFSA</sequence>
<name>A0A418W741_9SPHN</name>
<comment type="caution">
    <text evidence="1">The sequence shown here is derived from an EMBL/GenBank/DDBJ whole genome shotgun (WGS) entry which is preliminary data.</text>
</comment>
<gene>
    <name evidence="1" type="ORF">D3876_18585</name>
</gene>
<reference evidence="1 2" key="1">
    <citation type="submission" date="2018-09" db="EMBL/GenBank/DDBJ databases">
        <authorList>
            <person name="Zhu H."/>
        </authorList>
    </citation>
    <scope>NUCLEOTIDE SEQUENCE [LARGE SCALE GENOMIC DNA]</scope>
    <source>
        <strain evidence="1 2">K2R01-6</strain>
    </source>
</reference>
<evidence type="ECO:0008006" key="3">
    <source>
        <dbReference type="Google" id="ProtNLM"/>
    </source>
</evidence>
<protein>
    <recommendedName>
        <fullName evidence="3">ACT domain-containing protein</fullName>
    </recommendedName>
</protein>
<dbReference type="EMBL" id="QYUM01000004">
    <property type="protein sequence ID" value="RJF85865.1"/>
    <property type="molecule type" value="Genomic_DNA"/>
</dbReference>